<dbReference type="CDD" id="cd00995">
    <property type="entry name" value="PBP2_NikA_DppA_OppA_like"/>
    <property type="match status" value="1"/>
</dbReference>
<dbReference type="InterPro" id="IPR000914">
    <property type="entry name" value="SBP_5_dom"/>
</dbReference>
<organism evidence="4 5">
    <name type="scientific">Tectimicrobiota bacterium</name>
    <dbReference type="NCBI Taxonomy" id="2528274"/>
    <lineage>
        <taxon>Bacteria</taxon>
        <taxon>Pseudomonadati</taxon>
        <taxon>Nitrospinota/Tectimicrobiota group</taxon>
        <taxon>Candidatus Tectimicrobiota</taxon>
    </lineage>
</organism>
<feature type="domain" description="Solute-binding protein family 5" evidence="3">
    <location>
        <begin position="84"/>
        <end position="430"/>
    </location>
</feature>
<evidence type="ECO:0000256" key="2">
    <source>
        <dbReference type="ARBA" id="ARBA00022729"/>
    </source>
</evidence>
<accession>A0A937VZZ6</accession>
<dbReference type="GO" id="GO:0043190">
    <property type="term" value="C:ATP-binding cassette (ABC) transporter complex"/>
    <property type="evidence" value="ECO:0007669"/>
    <property type="project" value="InterPro"/>
</dbReference>
<dbReference type="Gene3D" id="3.10.105.10">
    <property type="entry name" value="Dipeptide-binding Protein, Domain 3"/>
    <property type="match status" value="1"/>
</dbReference>
<dbReference type="PIRSF" id="PIRSF002741">
    <property type="entry name" value="MppA"/>
    <property type="match status" value="1"/>
</dbReference>
<sequence length="516" mass="57969">MSATRPVPWHLLGSIGLIFGLLGGCFIPESTAKPKGQMTWAVHFTIAPTFLEPADNNGITSFLFLYAIHDALVKPMPGNQRTASLAESWRESDDGLTYEFTLRQGVTFHNGDLLTAEDVKFSFDRYRGQSAALFREKVKTVDILDPLRVRFSLKEPWPDFMTFYSSMSASAGWVVPKKYIERVGDDGFKKHPIGAGPYKFVSQKEGVELVLEAYEGYWRKMPHVKTLVMRSIPEDSTRLAMLKTGEADIAYAMMGPMAEEVKRDPKLTLAYSEGQGIFFIYFNEQANPKSPWHDLRVRQALNYAIDRQALSDQQTLGASPPTGNIVPRAFEFALPIEAYPYNPQKAKQLLTEAGYPNGFDAGEITSGPPYHSLAEGVANYLQAVGIRIKMRPMERAALISALKEKKLTGLTSGGSGILGNAATRLEPYVLSWGEFARIGYPDIDELYKQQSLERDYKKRQALLHQIQRLMHERAMYAPLYELVWPNGVGPRVAEAGFGLIPHFFYTGPYEDIRLRE</sequence>
<dbReference type="GO" id="GO:0015833">
    <property type="term" value="P:peptide transport"/>
    <property type="evidence" value="ECO:0007669"/>
    <property type="project" value="TreeGrafter"/>
</dbReference>
<name>A0A937VZZ6_UNCTE</name>
<evidence type="ECO:0000313" key="5">
    <source>
        <dbReference type="Proteomes" id="UP000712673"/>
    </source>
</evidence>
<dbReference type="PANTHER" id="PTHR30290">
    <property type="entry name" value="PERIPLASMIC BINDING COMPONENT OF ABC TRANSPORTER"/>
    <property type="match status" value="1"/>
</dbReference>
<dbReference type="InterPro" id="IPR039424">
    <property type="entry name" value="SBP_5"/>
</dbReference>
<gene>
    <name evidence="4" type="ORF">FJZ47_10050</name>
</gene>
<dbReference type="Pfam" id="PF00496">
    <property type="entry name" value="SBP_bac_5"/>
    <property type="match status" value="1"/>
</dbReference>
<dbReference type="Proteomes" id="UP000712673">
    <property type="component" value="Unassembled WGS sequence"/>
</dbReference>
<reference evidence="4" key="1">
    <citation type="submission" date="2019-03" db="EMBL/GenBank/DDBJ databases">
        <title>Lake Tanganyika Metagenome-Assembled Genomes (MAGs).</title>
        <authorList>
            <person name="Tran P."/>
        </authorList>
    </citation>
    <scope>NUCLEOTIDE SEQUENCE</scope>
    <source>
        <strain evidence="4">K_DeepCast_65m_m2_066</strain>
    </source>
</reference>
<dbReference type="PROSITE" id="PS51257">
    <property type="entry name" value="PROKAR_LIPOPROTEIN"/>
    <property type="match status" value="1"/>
</dbReference>
<keyword evidence="2" id="KW-0732">Signal</keyword>
<dbReference type="Gene3D" id="3.90.76.10">
    <property type="entry name" value="Dipeptide-binding Protein, Domain 1"/>
    <property type="match status" value="1"/>
</dbReference>
<comment type="similarity">
    <text evidence="1">Belongs to the bacterial solute-binding protein 5 family.</text>
</comment>
<dbReference type="Gene3D" id="3.40.190.10">
    <property type="entry name" value="Periplasmic binding protein-like II"/>
    <property type="match status" value="1"/>
</dbReference>
<proteinExistence type="inferred from homology"/>
<evidence type="ECO:0000313" key="4">
    <source>
        <dbReference type="EMBL" id="MBM3224132.1"/>
    </source>
</evidence>
<dbReference type="PANTHER" id="PTHR30290:SF38">
    <property type="entry name" value="D,D-DIPEPTIDE-BINDING PERIPLASMIC PROTEIN DDPA-RELATED"/>
    <property type="match status" value="1"/>
</dbReference>
<comment type="caution">
    <text evidence="4">The sequence shown here is derived from an EMBL/GenBank/DDBJ whole genome shotgun (WGS) entry which is preliminary data.</text>
</comment>
<evidence type="ECO:0000256" key="1">
    <source>
        <dbReference type="ARBA" id="ARBA00005695"/>
    </source>
</evidence>
<evidence type="ECO:0000259" key="3">
    <source>
        <dbReference type="Pfam" id="PF00496"/>
    </source>
</evidence>
<dbReference type="InterPro" id="IPR030678">
    <property type="entry name" value="Peptide/Ni-bd"/>
</dbReference>
<dbReference type="SUPFAM" id="SSF53850">
    <property type="entry name" value="Periplasmic binding protein-like II"/>
    <property type="match status" value="1"/>
</dbReference>
<dbReference type="EMBL" id="VGLS01000264">
    <property type="protein sequence ID" value="MBM3224132.1"/>
    <property type="molecule type" value="Genomic_DNA"/>
</dbReference>
<protein>
    <submittedName>
        <fullName evidence="4">ABC transporter substrate-binding protein</fullName>
    </submittedName>
</protein>
<dbReference type="GO" id="GO:1904680">
    <property type="term" value="F:peptide transmembrane transporter activity"/>
    <property type="evidence" value="ECO:0007669"/>
    <property type="project" value="TreeGrafter"/>
</dbReference>
<dbReference type="GO" id="GO:0030288">
    <property type="term" value="C:outer membrane-bounded periplasmic space"/>
    <property type="evidence" value="ECO:0007669"/>
    <property type="project" value="UniProtKB-ARBA"/>
</dbReference>
<dbReference type="AlphaFoldDB" id="A0A937VZZ6"/>